<keyword evidence="2" id="KW-0677">Repeat</keyword>
<protein>
    <recommendedName>
        <fullName evidence="6">Heterochromatin protein 1</fullName>
    </recommendedName>
</protein>
<keyword evidence="5" id="KW-0539">Nucleus</keyword>
<keyword evidence="3" id="KW-0805">Transcription regulation</keyword>
<dbReference type="Pfam" id="PF00385">
    <property type="entry name" value="Chromo"/>
    <property type="match status" value="1"/>
</dbReference>
<keyword evidence="9" id="KW-1185">Reference proteome</keyword>
<dbReference type="OrthoDB" id="433924at2759"/>
<feature type="domain" description="Chromo" evidence="8">
    <location>
        <begin position="30"/>
        <end position="88"/>
    </location>
</feature>
<evidence type="ECO:0000256" key="2">
    <source>
        <dbReference type="ARBA" id="ARBA00022737"/>
    </source>
</evidence>
<feature type="domain" description="Chromo" evidence="8">
    <location>
        <begin position="107"/>
        <end position="164"/>
    </location>
</feature>
<accession>A0A1S3GSS5</accession>
<dbReference type="InterPro" id="IPR017984">
    <property type="entry name" value="Chromo_dom_subgr"/>
</dbReference>
<feature type="region of interest" description="Disordered" evidence="7">
    <location>
        <begin position="1"/>
        <end position="23"/>
    </location>
</feature>
<feature type="compositionally biased region" description="Basic residues" evidence="7">
    <location>
        <begin position="1"/>
        <end position="16"/>
    </location>
</feature>
<dbReference type="AlphaFoldDB" id="A0A1S3GSS5"/>
<dbReference type="Gene3D" id="2.40.50.40">
    <property type="match status" value="2"/>
</dbReference>
<dbReference type="RefSeq" id="XP_012890997.1">
    <property type="nucleotide sequence ID" value="XM_013035543.1"/>
</dbReference>
<evidence type="ECO:0000256" key="4">
    <source>
        <dbReference type="ARBA" id="ARBA00023163"/>
    </source>
</evidence>
<evidence type="ECO:0000256" key="6">
    <source>
        <dbReference type="ARBA" id="ARBA00073803"/>
    </source>
</evidence>
<sequence>MVSKKTKLSKRRKKQSRKSERISEAEPKLFAVEKVLGRRIVEGKVEYLLKWKGYSDADNTWETEDNINCPDLIEAFLNSHNASLSGASTSKEPRDTGDNPRGFARGLEPEGIIDAKQSSGGLMFVMKWKGSDETELVPAKEANVKCPQMVIAFYEERISWNSSP</sequence>
<dbReference type="InterPro" id="IPR051219">
    <property type="entry name" value="Heterochromatin_chromo-domain"/>
</dbReference>
<dbReference type="SMART" id="SM00300">
    <property type="entry name" value="ChSh"/>
    <property type="match status" value="1"/>
</dbReference>
<name>A0A1S3GSS5_DIPOR</name>
<evidence type="ECO:0000256" key="1">
    <source>
        <dbReference type="ARBA" id="ARBA00004123"/>
    </source>
</evidence>
<dbReference type="PROSITE" id="PS00598">
    <property type="entry name" value="CHROMO_1"/>
    <property type="match status" value="1"/>
</dbReference>
<reference evidence="10" key="1">
    <citation type="submission" date="2025-08" db="UniProtKB">
        <authorList>
            <consortium name="RefSeq"/>
        </authorList>
    </citation>
    <scope>IDENTIFICATION</scope>
    <source>
        <tissue evidence="10">Kidney</tissue>
    </source>
</reference>
<dbReference type="FunFam" id="2.40.50.40:FF:000031">
    <property type="entry name" value="Heterochromatin protein 1"/>
    <property type="match status" value="1"/>
</dbReference>
<dbReference type="InterPro" id="IPR008251">
    <property type="entry name" value="Chromo_shadow_dom"/>
</dbReference>
<dbReference type="FunFam" id="2.40.50.40:FF:000007">
    <property type="entry name" value="Chromobox protein homolog 1"/>
    <property type="match status" value="1"/>
</dbReference>
<dbReference type="GO" id="GO:0005634">
    <property type="term" value="C:nucleus"/>
    <property type="evidence" value="ECO:0007669"/>
    <property type="project" value="UniProtKB-SubCell"/>
</dbReference>
<dbReference type="InterPro" id="IPR016197">
    <property type="entry name" value="Chromo-like_dom_sf"/>
</dbReference>
<evidence type="ECO:0000259" key="8">
    <source>
        <dbReference type="PROSITE" id="PS50013"/>
    </source>
</evidence>
<feature type="region of interest" description="Disordered" evidence="7">
    <location>
        <begin position="83"/>
        <end position="106"/>
    </location>
</feature>
<dbReference type="PROSITE" id="PS50013">
    <property type="entry name" value="CHROMO_2"/>
    <property type="match status" value="2"/>
</dbReference>
<dbReference type="PRINTS" id="PR00504">
    <property type="entry name" value="CHROMODOMAIN"/>
</dbReference>
<evidence type="ECO:0000313" key="10">
    <source>
        <dbReference type="RefSeq" id="XP_012890997.1"/>
    </source>
</evidence>
<keyword evidence="4" id="KW-0804">Transcription</keyword>
<comment type="subcellular location">
    <subcellularLocation>
        <location evidence="1">Nucleus</location>
    </subcellularLocation>
</comment>
<dbReference type="InterPro" id="IPR023779">
    <property type="entry name" value="Chromodomain_CS"/>
</dbReference>
<proteinExistence type="predicted"/>
<dbReference type="InterPro" id="IPR000953">
    <property type="entry name" value="Chromo/chromo_shadow_dom"/>
</dbReference>
<dbReference type="Proteomes" id="UP000081671">
    <property type="component" value="Unplaced"/>
</dbReference>
<organism evidence="9 10">
    <name type="scientific">Dipodomys ordii</name>
    <name type="common">Ord's kangaroo rat</name>
    <dbReference type="NCBI Taxonomy" id="10020"/>
    <lineage>
        <taxon>Eukaryota</taxon>
        <taxon>Metazoa</taxon>
        <taxon>Chordata</taxon>
        <taxon>Craniata</taxon>
        <taxon>Vertebrata</taxon>
        <taxon>Euteleostomi</taxon>
        <taxon>Mammalia</taxon>
        <taxon>Eutheria</taxon>
        <taxon>Euarchontoglires</taxon>
        <taxon>Glires</taxon>
        <taxon>Rodentia</taxon>
        <taxon>Castorimorpha</taxon>
        <taxon>Heteromyidae</taxon>
        <taxon>Dipodomyinae</taxon>
        <taxon>Dipodomys</taxon>
    </lineage>
</organism>
<dbReference type="InterPro" id="IPR023780">
    <property type="entry name" value="Chromo_domain"/>
</dbReference>
<dbReference type="GeneID" id="106000301"/>
<gene>
    <name evidence="10" type="primary">LOC106000301</name>
</gene>
<dbReference type="KEGG" id="dord:106000301"/>
<evidence type="ECO:0000256" key="3">
    <source>
        <dbReference type="ARBA" id="ARBA00023015"/>
    </source>
</evidence>
<evidence type="ECO:0000256" key="5">
    <source>
        <dbReference type="ARBA" id="ARBA00023242"/>
    </source>
</evidence>
<dbReference type="Pfam" id="PF01393">
    <property type="entry name" value="Chromo_shadow"/>
    <property type="match status" value="1"/>
</dbReference>
<dbReference type="InParanoid" id="A0A1S3GSS5"/>
<dbReference type="GO" id="GO:0000792">
    <property type="term" value="C:heterochromatin"/>
    <property type="evidence" value="ECO:0007669"/>
    <property type="project" value="UniProtKB-ARBA"/>
</dbReference>
<dbReference type="SMART" id="SM00298">
    <property type="entry name" value="CHROMO"/>
    <property type="match status" value="2"/>
</dbReference>
<dbReference type="PANTHER" id="PTHR22812">
    <property type="entry name" value="CHROMOBOX PROTEIN"/>
    <property type="match status" value="1"/>
</dbReference>
<evidence type="ECO:0000256" key="7">
    <source>
        <dbReference type="SAM" id="MobiDB-lite"/>
    </source>
</evidence>
<evidence type="ECO:0000313" key="9">
    <source>
        <dbReference type="Proteomes" id="UP000081671"/>
    </source>
</evidence>
<dbReference type="SUPFAM" id="SSF54160">
    <property type="entry name" value="Chromo domain-like"/>
    <property type="match status" value="2"/>
</dbReference>